<keyword evidence="9" id="KW-1185">Reference proteome</keyword>
<dbReference type="InterPro" id="IPR008250">
    <property type="entry name" value="ATPase_P-typ_transduc_dom_A_sf"/>
</dbReference>
<dbReference type="GO" id="GO:0016020">
    <property type="term" value="C:membrane"/>
    <property type="evidence" value="ECO:0007669"/>
    <property type="project" value="UniProtKB-SubCell"/>
</dbReference>
<dbReference type="AlphaFoldDB" id="A0A1T4XPA0"/>
<evidence type="ECO:0000259" key="7">
    <source>
        <dbReference type="Pfam" id="PF00122"/>
    </source>
</evidence>
<dbReference type="SUPFAM" id="SSF56784">
    <property type="entry name" value="HAD-like"/>
    <property type="match status" value="1"/>
</dbReference>
<feature type="transmembrane region" description="Helical" evidence="6">
    <location>
        <begin position="594"/>
        <end position="617"/>
    </location>
</feature>
<dbReference type="SFLD" id="SFLDS00003">
    <property type="entry name" value="Haloacid_Dehalogenase"/>
    <property type="match status" value="1"/>
</dbReference>
<protein>
    <submittedName>
        <fullName evidence="8">Cation-transporting ATPase E</fullName>
    </submittedName>
</protein>
<dbReference type="Pfam" id="PF00122">
    <property type="entry name" value="E1-E2_ATPase"/>
    <property type="match status" value="1"/>
</dbReference>
<dbReference type="GO" id="GO:0005524">
    <property type="term" value="F:ATP binding"/>
    <property type="evidence" value="ECO:0007669"/>
    <property type="project" value="InterPro"/>
</dbReference>
<feature type="transmembrane region" description="Helical" evidence="6">
    <location>
        <begin position="745"/>
        <end position="767"/>
    </location>
</feature>
<evidence type="ECO:0000256" key="4">
    <source>
        <dbReference type="ARBA" id="ARBA00022989"/>
    </source>
</evidence>
<dbReference type="Gene3D" id="1.20.1110.10">
    <property type="entry name" value="Calcium-transporting ATPase, transmembrane domain"/>
    <property type="match status" value="1"/>
</dbReference>
<evidence type="ECO:0000256" key="3">
    <source>
        <dbReference type="ARBA" id="ARBA00022967"/>
    </source>
</evidence>
<feature type="transmembrane region" description="Helical" evidence="6">
    <location>
        <begin position="662"/>
        <end position="682"/>
    </location>
</feature>
<sequence length="788" mass="84628">MPSITGLTAAEVEARRAAGQTNQPPKSQTKTTGEIVRDNVCTYFNLVFLVLAVMLALVHSWLNMGFLGIVFWNTLIGIVQQLRAKRTIDKLTLVSAQKLRCLRDGRWCEVLSDDLVQDDVVEFGAGDQIAADAVVLDGSAQANESLITGEARAIPKECGAELKSGSFLMAGRCVARLTRVGAESYASRLTAEAQADGHRVARGEMMRSLDRLIKFIGVALIPIGAVLIWKQHWVLELSMKETVDATVAALIGMIPEGLYLLTSVALAVSMMRLARRKVLTRDMNCIETLARVDTLCVDKTGTITESTMQADDPLPLAENTPITEILSAFYAGGQPDNDTARALTARFGQGGTAWAAVRTIPFNTAYKYSAKDFGAQGCYVVGAPDVLAGSRAGELADRLNPLLAQGRRVLLLSKYNGTLPDPPAALDPAQLEFLALLPLQNRIRESAPKTFRFFAKQGVKIKVISGDDPQAVSHVAANAGIAGAEHWVDAATLQSEAALAEAAEKCTVFGRVTPEQKRQLVHALQAKGHTVAMTGDGVNDVLALKDADCGIAMASGAQAASQVAQLVLLDSDFAALPGVVAEGRRVINNIQRSASLFLVKNIFSFLLSIVALALPLAYPFQPLQLSLVTFATIGAPAFFLALEPNHELVHGKFMRNVLRKALPGGLTDFLLVFCAQGFGYAFDIPSDMVGTICTLVILCVGLQILWGVCIPFTPLHWTIWGSMTVAGVGGVFLLARWLPLVRLDLGSTLVLVVLLALSAPTLAGLVFMGERLHGMVNDWKNKKARKHV</sequence>
<feature type="transmembrane region" description="Helical" evidence="6">
    <location>
        <begin position="40"/>
        <end position="58"/>
    </location>
</feature>
<gene>
    <name evidence="8" type="ORF">SAMN02745178_02126</name>
</gene>
<dbReference type="GO" id="GO:0016887">
    <property type="term" value="F:ATP hydrolysis activity"/>
    <property type="evidence" value="ECO:0007669"/>
    <property type="project" value="InterPro"/>
</dbReference>
<dbReference type="Pfam" id="PF00702">
    <property type="entry name" value="Hydrolase"/>
    <property type="match status" value="1"/>
</dbReference>
<dbReference type="EMBL" id="FUYF01000013">
    <property type="protein sequence ID" value="SKA91389.1"/>
    <property type="molecule type" value="Genomic_DNA"/>
</dbReference>
<dbReference type="InterPro" id="IPR023298">
    <property type="entry name" value="ATPase_P-typ_TM_dom_sf"/>
</dbReference>
<dbReference type="InterPro" id="IPR023214">
    <property type="entry name" value="HAD_sf"/>
</dbReference>
<feature type="transmembrane region" description="Helical" evidence="6">
    <location>
        <begin position="623"/>
        <end position="642"/>
    </location>
</feature>
<dbReference type="PRINTS" id="PR00119">
    <property type="entry name" value="CATATPASE"/>
</dbReference>
<feature type="transmembrane region" description="Helical" evidence="6">
    <location>
        <begin position="64"/>
        <end position="82"/>
    </location>
</feature>
<evidence type="ECO:0000256" key="2">
    <source>
        <dbReference type="ARBA" id="ARBA00022692"/>
    </source>
</evidence>
<dbReference type="SUPFAM" id="SSF81653">
    <property type="entry name" value="Calcium ATPase, transduction domain A"/>
    <property type="match status" value="1"/>
</dbReference>
<dbReference type="NCBIfam" id="TIGR01494">
    <property type="entry name" value="ATPase_P-type"/>
    <property type="match status" value="2"/>
</dbReference>
<dbReference type="InterPro" id="IPR023299">
    <property type="entry name" value="ATPase_P-typ_cyto_dom_N"/>
</dbReference>
<dbReference type="Proteomes" id="UP000190286">
    <property type="component" value="Unassembled WGS sequence"/>
</dbReference>
<dbReference type="InterPro" id="IPR036412">
    <property type="entry name" value="HAD-like_sf"/>
</dbReference>
<dbReference type="GeneID" id="93338575"/>
<dbReference type="Gene3D" id="2.70.150.10">
    <property type="entry name" value="Calcium-transporting ATPase, cytoplasmic transduction domain A"/>
    <property type="match status" value="1"/>
</dbReference>
<feature type="transmembrane region" description="Helical" evidence="6">
    <location>
        <begin position="249"/>
        <end position="271"/>
    </location>
</feature>
<dbReference type="SUPFAM" id="SSF81665">
    <property type="entry name" value="Calcium ATPase, transmembrane domain M"/>
    <property type="match status" value="1"/>
</dbReference>
<dbReference type="PANTHER" id="PTHR42861">
    <property type="entry name" value="CALCIUM-TRANSPORTING ATPASE"/>
    <property type="match status" value="1"/>
</dbReference>
<feature type="transmembrane region" description="Helical" evidence="6">
    <location>
        <begin position="688"/>
        <end position="710"/>
    </location>
</feature>
<dbReference type="InterPro" id="IPR018303">
    <property type="entry name" value="ATPase_P-typ_P_site"/>
</dbReference>
<comment type="subcellular location">
    <subcellularLocation>
        <location evidence="1">Membrane</location>
        <topology evidence="1">Multi-pass membrane protein</topology>
    </subcellularLocation>
</comment>
<feature type="domain" description="P-type ATPase A" evidence="7">
    <location>
        <begin position="96"/>
        <end position="192"/>
    </location>
</feature>
<organism evidence="8 9">
    <name type="scientific">Gemmiger formicilis</name>
    <dbReference type="NCBI Taxonomy" id="745368"/>
    <lineage>
        <taxon>Bacteria</taxon>
        <taxon>Bacillati</taxon>
        <taxon>Bacillota</taxon>
        <taxon>Clostridia</taxon>
        <taxon>Eubacteriales</taxon>
        <taxon>Gemmiger</taxon>
    </lineage>
</organism>
<evidence type="ECO:0000313" key="8">
    <source>
        <dbReference type="EMBL" id="SKA91389.1"/>
    </source>
</evidence>
<dbReference type="RefSeq" id="WP_078784994.1">
    <property type="nucleotide sequence ID" value="NZ_FUYF01000013.1"/>
</dbReference>
<dbReference type="InterPro" id="IPR059000">
    <property type="entry name" value="ATPase_P-type_domA"/>
</dbReference>
<feature type="transmembrane region" description="Helical" evidence="6">
    <location>
        <begin position="717"/>
        <end position="739"/>
    </location>
</feature>
<evidence type="ECO:0000313" key="9">
    <source>
        <dbReference type="Proteomes" id="UP000190286"/>
    </source>
</evidence>
<reference evidence="8 9" key="1">
    <citation type="submission" date="2017-02" db="EMBL/GenBank/DDBJ databases">
        <authorList>
            <person name="Peterson S.W."/>
        </authorList>
    </citation>
    <scope>NUCLEOTIDE SEQUENCE [LARGE SCALE GENOMIC DNA]</scope>
    <source>
        <strain evidence="8 9">ATCC 27749</strain>
    </source>
</reference>
<dbReference type="PRINTS" id="PR00120">
    <property type="entry name" value="HATPASE"/>
</dbReference>
<evidence type="ECO:0000256" key="6">
    <source>
        <dbReference type="SAM" id="Phobius"/>
    </source>
</evidence>
<dbReference type="InterPro" id="IPR044492">
    <property type="entry name" value="P_typ_ATPase_HD_dom"/>
</dbReference>
<evidence type="ECO:0000256" key="5">
    <source>
        <dbReference type="ARBA" id="ARBA00023136"/>
    </source>
</evidence>
<dbReference type="Gene3D" id="3.40.50.1000">
    <property type="entry name" value="HAD superfamily/HAD-like"/>
    <property type="match status" value="1"/>
</dbReference>
<dbReference type="SFLD" id="SFLDF00027">
    <property type="entry name" value="p-type_atpase"/>
    <property type="match status" value="1"/>
</dbReference>
<name>A0A1T4XPA0_9FIRM</name>
<keyword evidence="2 6" id="KW-0812">Transmembrane</keyword>
<evidence type="ECO:0000256" key="1">
    <source>
        <dbReference type="ARBA" id="ARBA00004141"/>
    </source>
</evidence>
<accession>A0A1T4XPA0</accession>
<dbReference type="SFLD" id="SFLDG00002">
    <property type="entry name" value="C1.7:_P-type_atpase_like"/>
    <property type="match status" value="1"/>
</dbReference>
<dbReference type="STRING" id="745368.SAMN02745178_02126"/>
<keyword evidence="3" id="KW-1278">Translocase</keyword>
<dbReference type="OrthoDB" id="9760364at2"/>
<feature type="transmembrane region" description="Helical" evidence="6">
    <location>
        <begin position="212"/>
        <end position="229"/>
    </location>
</feature>
<keyword evidence="5 6" id="KW-0472">Membrane</keyword>
<dbReference type="PROSITE" id="PS00154">
    <property type="entry name" value="ATPASE_E1_E2"/>
    <property type="match status" value="1"/>
</dbReference>
<dbReference type="InterPro" id="IPR001757">
    <property type="entry name" value="P_typ_ATPase"/>
</dbReference>
<proteinExistence type="predicted"/>
<dbReference type="Gene3D" id="3.40.1110.10">
    <property type="entry name" value="Calcium-transporting ATPase, cytoplasmic domain N"/>
    <property type="match status" value="1"/>
</dbReference>
<keyword evidence="4 6" id="KW-1133">Transmembrane helix</keyword>